<organism evidence="1 2">
    <name type="scientific">Lacrimispora amygdalina</name>
    <dbReference type="NCBI Taxonomy" id="253257"/>
    <lineage>
        <taxon>Bacteria</taxon>
        <taxon>Bacillati</taxon>
        <taxon>Bacillota</taxon>
        <taxon>Clostridia</taxon>
        <taxon>Lachnospirales</taxon>
        <taxon>Lachnospiraceae</taxon>
        <taxon>Lacrimispora</taxon>
    </lineage>
</organism>
<evidence type="ECO:0000313" key="1">
    <source>
        <dbReference type="EMBL" id="GLB30043.1"/>
    </source>
</evidence>
<gene>
    <name evidence="1" type="ORF">LAD12857_19660</name>
</gene>
<sequence length="81" mass="9645">MVERRYTAGNCLEILKGCRDYLDLKKAFSKKILEQYEKQLAEYLEMEEITDAYLYQVPRVVCWYEGIIPTKDFIKEYGGCM</sequence>
<name>A0ABQ5M522_9FIRM</name>
<proteinExistence type="predicted"/>
<evidence type="ECO:0000313" key="2">
    <source>
        <dbReference type="Proteomes" id="UP001419084"/>
    </source>
</evidence>
<protein>
    <submittedName>
        <fullName evidence="1">Uncharacterized protein</fullName>
    </submittedName>
</protein>
<keyword evidence="2" id="KW-1185">Reference proteome</keyword>
<reference evidence="1 2" key="1">
    <citation type="journal article" date="2024" name="Int. J. Syst. Evol. Microbiol.">
        <title>Lacrimispora brassicae sp. nov. isolated from fermented cabbage, and proposal of Clostridium indicum Gundawar et al. 2019 and Clostridium methoxybenzovorans Mechichi et al. 1999 as heterotypic synonyms of Lacrimispora amygdalina (Parshina et al. 2003) Haas and Blanchard 2020 and Lacrimispora indolis (McClung and McCoy 1957) Haas and Blanchard 2020, respectively.</title>
        <authorList>
            <person name="Kobayashi H."/>
            <person name="Tanizawa Y."/>
            <person name="Sakamoto M."/>
            <person name="Ohkuma M."/>
            <person name="Tohno M."/>
        </authorList>
    </citation>
    <scope>NUCLEOTIDE SEQUENCE [LARGE SCALE GENOMIC DNA]</scope>
    <source>
        <strain evidence="1 2">DSM 12857</strain>
    </source>
</reference>
<dbReference type="RefSeq" id="WP_346065166.1">
    <property type="nucleotide sequence ID" value="NZ_BRPJ01000033.1"/>
</dbReference>
<comment type="caution">
    <text evidence="1">The sequence shown here is derived from an EMBL/GenBank/DDBJ whole genome shotgun (WGS) entry which is preliminary data.</text>
</comment>
<dbReference type="EMBL" id="BRPJ01000033">
    <property type="protein sequence ID" value="GLB30043.1"/>
    <property type="molecule type" value="Genomic_DNA"/>
</dbReference>
<accession>A0ABQ5M522</accession>
<dbReference type="Proteomes" id="UP001419084">
    <property type="component" value="Unassembled WGS sequence"/>
</dbReference>